<sequence>MESLPPELGNLKMQSDPRFHLLKNKTSGKNPTPDGDALPGVVYSFDQSHATKLFGKELDKASDTAKTKALKPWVRHLKNHLWWSAETCAGETDVMQKSVEMSAHHVCGVHATLLNRCHHDSEEPAEHPPYLEYGSAAHTAMTKVLLGDKLRKKLPHLQIREDLHRLSVERVGPFRPEWSVMNIPFKNVHTKRQYTQHLTRLLRASNILDHDKPLESLDFRVLMADTSSQEALRSALSDFLREKYPTGYMMCMSLKWVTKMIGGRIIVVPDDLELRWQGYLEAFNKLIDYELTMAADSRKEAKRARRDRKVQSYQSDPGKEGRAKRLCVRGARQRLCVRGARQCRCVRWHAIRCRRVRRPERRNADHTTEVTAQQPTPATTIDNFTIGAIRRHVYARFANKEFLTVERLLDGLTADGILRPDTSESTLRRILHQMGFRYRSTQRKMYVRKETLDIVCRRIQALRKLKQHRENGHQIVYVDETWFTTRMCHSREWVDNTQASTSATYSRQVPPGDGERFIVVAAGSEEGTIDGSFLSFVSKNRSGDYHGEMNSELFIRWLTSHLLPSLSRPSALVLDNAPYHSVLTEESRCPTSATRKADLINWLTQRDIPAPPGATRPELLMLCQQNKPEPQFVVDNIIREWGHEVVRLPPGHPELNAIEQVWGCMKRHVRSSLRRFTRADLQDRLEEARLLVTSEVWAGAVRRSRSFEDGYWTTNNIQESIDRIIITADDDDDDDFSFDQESDDDVD</sequence>
<evidence type="ECO:0000313" key="3">
    <source>
        <dbReference type="EMBL" id="KAF0288376.1"/>
    </source>
</evidence>
<dbReference type="AlphaFoldDB" id="A0A6A4V0Y7"/>
<feature type="region of interest" description="Disordered" evidence="1">
    <location>
        <begin position="300"/>
        <end position="320"/>
    </location>
</feature>
<dbReference type="Proteomes" id="UP000440578">
    <property type="component" value="Unassembled WGS sequence"/>
</dbReference>
<dbReference type="OrthoDB" id="5976191at2759"/>
<dbReference type="GO" id="GO:0003676">
    <property type="term" value="F:nucleic acid binding"/>
    <property type="evidence" value="ECO:0007669"/>
    <property type="project" value="InterPro"/>
</dbReference>
<proteinExistence type="predicted"/>
<dbReference type="Pfam" id="PF13358">
    <property type="entry name" value="DDE_3"/>
    <property type="match status" value="1"/>
</dbReference>
<dbReference type="PANTHER" id="PTHR33939:SF1">
    <property type="entry name" value="DUF4371 DOMAIN-CONTAINING PROTEIN"/>
    <property type="match status" value="1"/>
</dbReference>
<evidence type="ECO:0000313" key="4">
    <source>
        <dbReference type="Proteomes" id="UP000440578"/>
    </source>
</evidence>
<organism evidence="3 4">
    <name type="scientific">Amphibalanus amphitrite</name>
    <name type="common">Striped barnacle</name>
    <name type="synonym">Balanus amphitrite</name>
    <dbReference type="NCBI Taxonomy" id="1232801"/>
    <lineage>
        <taxon>Eukaryota</taxon>
        <taxon>Metazoa</taxon>
        <taxon>Ecdysozoa</taxon>
        <taxon>Arthropoda</taxon>
        <taxon>Crustacea</taxon>
        <taxon>Multicrustacea</taxon>
        <taxon>Cirripedia</taxon>
        <taxon>Thoracica</taxon>
        <taxon>Thoracicalcarea</taxon>
        <taxon>Balanomorpha</taxon>
        <taxon>Balanoidea</taxon>
        <taxon>Balanidae</taxon>
        <taxon>Amphibalaninae</taxon>
        <taxon>Amphibalanus</taxon>
    </lineage>
</organism>
<dbReference type="InterPro" id="IPR036397">
    <property type="entry name" value="RNaseH_sf"/>
</dbReference>
<dbReference type="EMBL" id="VIIS01002115">
    <property type="protein sequence ID" value="KAF0288376.1"/>
    <property type="molecule type" value="Genomic_DNA"/>
</dbReference>
<accession>A0A6A4V0Y7</accession>
<name>A0A6A4V0Y7_AMPAM</name>
<dbReference type="Gene3D" id="3.30.420.10">
    <property type="entry name" value="Ribonuclease H-like superfamily/Ribonuclease H"/>
    <property type="match status" value="1"/>
</dbReference>
<protein>
    <recommendedName>
        <fullName evidence="2">Tc1-like transposase DDE domain-containing protein</fullName>
    </recommendedName>
</protein>
<evidence type="ECO:0000259" key="2">
    <source>
        <dbReference type="Pfam" id="PF13358"/>
    </source>
</evidence>
<feature type="domain" description="Tc1-like transposase DDE" evidence="2">
    <location>
        <begin position="539"/>
        <end position="676"/>
    </location>
</feature>
<evidence type="ECO:0000256" key="1">
    <source>
        <dbReference type="SAM" id="MobiDB-lite"/>
    </source>
</evidence>
<dbReference type="PANTHER" id="PTHR33939">
    <property type="entry name" value="PROTEIN CBG22215"/>
    <property type="match status" value="1"/>
</dbReference>
<comment type="caution">
    <text evidence="3">The sequence shown here is derived from an EMBL/GenBank/DDBJ whole genome shotgun (WGS) entry which is preliminary data.</text>
</comment>
<keyword evidence="4" id="KW-1185">Reference proteome</keyword>
<gene>
    <name evidence="3" type="ORF">FJT64_013251</name>
</gene>
<reference evidence="3 4" key="1">
    <citation type="submission" date="2019-07" db="EMBL/GenBank/DDBJ databases">
        <title>Draft genome assembly of a fouling barnacle, Amphibalanus amphitrite (Darwin, 1854): The first reference genome for Thecostraca.</title>
        <authorList>
            <person name="Kim W."/>
        </authorList>
    </citation>
    <scope>NUCLEOTIDE SEQUENCE [LARGE SCALE GENOMIC DNA]</scope>
    <source>
        <strain evidence="3">SNU_AA5</strain>
        <tissue evidence="3">Soma without cirri and trophi</tissue>
    </source>
</reference>
<dbReference type="InterPro" id="IPR038717">
    <property type="entry name" value="Tc1-like_DDE_dom"/>
</dbReference>